<dbReference type="AlphaFoldDB" id="A0A1I4LHI4"/>
<keyword evidence="3" id="KW-0963">Cytoplasm</keyword>
<evidence type="ECO:0000256" key="7">
    <source>
        <dbReference type="ARBA" id="ARBA00024910"/>
    </source>
</evidence>
<comment type="subcellular location">
    <subcellularLocation>
        <location evidence="1">Cytoplasm</location>
    </subcellularLocation>
</comment>
<dbReference type="STRING" id="52442.SAMN05421880_10273"/>
<evidence type="ECO:0000256" key="6">
    <source>
        <dbReference type="ARBA" id="ARBA00023306"/>
    </source>
</evidence>
<dbReference type="GO" id="GO:0000917">
    <property type="term" value="P:division septum assembly"/>
    <property type="evidence" value="ECO:0007669"/>
    <property type="project" value="UniProtKB-KW"/>
</dbReference>
<gene>
    <name evidence="10" type="ORF">SAMN05421880_10273</name>
</gene>
<dbReference type="Proteomes" id="UP000199561">
    <property type="component" value="Unassembled WGS sequence"/>
</dbReference>
<keyword evidence="11" id="KW-1185">Reference proteome</keyword>
<dbReference type="Gene3D" id="3.30.160.880">
    <property type="entry name" value="Cell division protein ZapA protomer, N-terminal domain"/>
    <property type="match status" value="1"/>
</dbReference>
<reference evidence="10 11" key="1">
    <citation type="submission" date="2016-10" db="EMBL/GenBank/DDBJ databases">
        <authorList>
            <person name="de Groot N.N."/>
        </authorList>
    </citation>
    <scope>NUCLEOTIDE SEQUENCE [LARGE SCALE GENOMIC DNA]</scope>
    <source>
        <strain evidence="10 11">Nm146</strain>
    </source>
</reference>
<sequence>MSSEKSITVKILGCEFSMSCTKEEREGLLYAVSYLDQKIQHIKNEGKIVGNEQIAIVAALQIAHELLTLRSVESFDMSEFKRRIKIIESKLDELLPRKES</sequence>
<evidence type="ECO:0000256" key="4">
    <source>
        <dbReference type="ARBA" id="ARBA00022618"/>
    </source>
</evidence>
<evidence type="ECO:0000256" key="5">
    <source>
        <dbReference type="ARBA" id="ARBA00023210"/>
    </source>
</evidence>
<evidence type="ECO:0000313" key="11">
    <source>
        <dbReference type="Proteomes" id="UP000199561"/>
    </source>
</evidence>
<dbReference type="SUPFAM" id="SSF102829">
    <property type="entry name" value="Cell division protein ZapA-like"/>
    <property type="match status" value="1"/>
</dbReference>
<dbReference type="EMBL" id="FOUF01000002">
    <property type="protein sequence ID" value="SFL90296.1"/>
    <property type="molecule type" value="Genomic_DNA"/>
</dbReference>
<dbReference type="InterPro" id="IPR007838">
    <property type="entry name" value="Cell_div_ZapA-like"/>
</dbReference>
<dbReference type="PANTHER" id="PTHR34981">
    <property type="entry name" value="CELL DIVISION PROTEIN ZAPA"/>
    <property type="match status" value="1"/>
</dbReference>
<dbReference type="InterPro" id="IPR036192">
    <property type="entry name" value="Cell_div_ZapA-like_sf"/>
</dbReference>
<organism evidence="10 11">
    <name type="scientific">Nitrosomonas nitrosa</name>
    <dbReference type="NCBI Taxonomy" id="52442"/>
    <lineage>
        <taxon>Bacteria</taxon>
        <taxon>Pseudomonadati</taxon>
        <taxon>Pseudomonadota</taxon>
        <taxon>Betaproteobacteria</taxon>
        <taxon>Nitrosomonadales</taxon>
        <taxon>Nitrosomonadaceae</taxon>
        <taxon>Nitrosomonas</taxon>
    </lineage>
</organism>
<evidence type="ECO:0000313" key="10">
    <source>
        <dbReference type="EMBL" id="SFL90296.1"/>
    </source>
</evidence>
<name>A0A1I4LHI4_9PROT</name>
<dbReference type="Pfam" id="PF05164">
    <property type="entry name" value="ZapA"/>
    <property type="match status" value="1"/>
</dbReference>
<proteinExistence type="predicted"/>
<dbReference type="InterPro" id="IPR042233">
    <property type="entry name" value="Cell_div_ZapA_N"/>
</dbReference>
<dbReference type="GO" id="GO:0005829">
    <property type="term" value="C:cytosol"/>
    <property type="evidence" value="ECO:0007669"/>
    <property type="project" value="TreeGrafter"/>
</dbReference>
<evidence type="ECO:0000256" key="3">
    <source>
        <dbReference type="ARBA" id="ARBA00022490"/>
    </source>
</evidence>
<dbReference type="RefSeq" id="WP_090665948.1">
    <property type="nucleotide sequence ID" value="NZ_FOUF01000002.1"/>
</dbReference>
<comment type="subunit">
    <text evidence="8">Homodimer. Interacts with FtsZ.</text>
</comment>
<dbReference type="Gene3D" id="1.20.5.50">
    <property type="match status" value="1"/>
</dbReference>
<dbReference type="GO" id="GO:0030428">
    <property type="term" value="C:cell septum"/>
    <property type="evidence" value="ECO:0007669"/>
    <property type="project" value="TreeGrafter"/>
</dbReference>
<evidence type="ECO:0000256" key="8">
    <source>
        <dbReference type="ARBA" id="ARBA00026068"/>
    </source>
</evidence>
<dbReference type="GO" id="GO:0000921">
    <property type="term" value="P:septin ring assembly"/>
    <property type="evidence" value="ECO:0007669"/>
    <property type="project" value="TreeGrafter"/>
</dbReference>
<keyword evidence="5" id="KW-0717">Septation</keyword>
<comment type="function">
    <text evidence="7">Activator of cell division through the inhibition of FtsZ GTPase activity, therefore promoting FtsZ assembly into bundles of protofilaments necessary for the formation of the division Z ring. It is recruited early at mid-cell but it is not essential for cell division.</text>
</comment>
<keyword evidence="6" id="KW-0131">Cell cycle</keyword>
<protein>
    <recommendedName>
        <fullName evidence="2">Cell division protein ZapA</fullName>
    </recommendedName>
    <alternativeName>
        <fullName evidence="9">Z ring-associated protein ZapA</fullName>
    </alternativeName>
</protein>
<dbReference type="GO" id="GO:0043093">
    <property type="term" value="P:FtsZ-dependent cytokinesis"/>
    <property type="evidence" value="ECO:0007669"/>
    <property type="project" value="TreeGrafter"/>
</dbReference>
<dbReference type="GO" id="GO:0032153">
    <property type="term" value="C:cell division site"/>
    <property type="evidence" value="ECO:0007669"/>
    <property type="project" value="TreeGrafter"/>
</dbReference>
<evidence type="ECO:0000256" key="1">
    <source>
        <dbReference type="ARBA" id="ARBA00004496"/>
    </source>
</evidence>
<accession>A0A1I4LHI4</accession>
<dbReference type="PANTHER" id="PTHR34981:SF1">
    <property type="entry name" value="CELL DIVISION PROTEIN ZAPA"/>
    <property type="match status" value="1"/>
</dbReference>
<keyword evidence="4 10" id="KW-0132">Cell division</keyword>
<evidence type="ECO:0000256" key="2">
    <source>
        <dbReference type="ARBA" id="ARBA00015195"/>
    </source>
</evidence>
<evidence type="ECO:0000256" key="9">
    <source>
        <dbReference type="ARBA" id="ARBA00033158"/>
    </source>
</evidence>